<evidence type="ECO:0000313" key="8">
    <source>
        <dbReference type="Proteomes" id="UP000467249"/>
    </source>
</evidence>
<protein>
    <submittedName>
        <fullName evidence="7">MFS transporter</fullName>
    </submittedName>
</protein>
<keyword evidence="4 5" id="KW-0472">Membrane</keyword>
<dbReference type="Gene3D" id="1.20.1250.20">
    <property type="entry name" value="MFS general substrate transporter like domains"/>
    <property type="match status" value="1"/>
</dbReference>
<feature type="transmembrane region" description="Helical" evidence="5">
    <location>
        <begin position="238"/>
        <end position="261"/>
    </location>
</feature>
<keyword evidence="8" id="KW-1185">Reference proteome</keyword>
<keyword evidence="2 5" id="KW-0812">Transmembrane</keyword>
<dbReference type="Gene3D" id="1.20.1720.10">
    <property type="entry name" value="Multidrug resistance protein D"/>
    <property type="match status" value="1"/>
</dbReference>
<evidence type="ECO:0000256" key="2">
    <source>
        <dbReference type="ARBA" id="ARBA00022692"/>
    </source>
</evidence>
<feature type="transmembrane region" description="Helical" evidence="5">
    <location>
        <begin position="68"/>
        <end position="84"/>
    </location>
</feature>
<dbReference type="CDD" id="cd17321">
    <property type="entry name" value="MFS_MMR_MDR_like"/>
    <property type="match status" value="1"/>
</dbReference>
<dbReference type="InterPro" id="IPR011701">
    <property type="entry name" value="MFS"/>
</dbReference>
<name>A0A6N4W6Y0_9MYCO</name>
<comment type="subcellular location">
    <subcellularLocation>
        <location evidence="1">Cell membrane</location>
        <topology evidence="1">Multi-pass membrane protein</topology>
    </subcellularLocation>
</comment>
<organism evidence="7 8">
    <name type="scientific">Mycolicibacterium anyangense</name>
    <dbReference type="NCBI Taxonomy" id="1431246"/>
    <lineage>
        <taxon>Bacteria</taxon>
        <taxon>Bacillati</taxon>
        <taxon>Actinomycetota</taxon>
        <taxon>Actinomycetes</taxon>
        <taxon>Mycobacteriales</taxon>
        <taxon>Mycobacteriaceae</taxon>
        <taxon>Mycolicibacterium</taxon>
    </lineage>
</organism>
<feature type="transmembrane region" description="Helical" evidence="5">
    <location>
        <begin position="282"/>
        <end position="308"/>
    </location>
</feature>
<dbReference type="AlphaFoldDB" id="A0A6N4W6Y0"/>
<feature type="domain" description="Major facilitator superfamily (MFS) profile" evidence="6">
    <location>
        <begin position="26"/>
        <end position="516"/>
    </location>
</feature>
<feature type="transmembrane region" description="Helical" evidence="5">
    <location>
        <begin position="346"/>
        <end position="364"/>
    </location>
</feature>
<dbReference type="PANTHER" id="PTHR42718">
    <property type="entry name" value="MAJOR FACILITATOR SUPERFAMILY MULTIDRUG TRANSPORTER MFSC"/>
    <property type="match status" value="1"/>
</dbReference>
<dbReference type="RefSeq" id="WP_163803351.1">
    <property type="nucleotide sequence ID" value="NZ_AP022620.1"/>
</dbReference>
<evidence type="ECO:0000313" key="7">
    <source>
        <dbReference type="EMBL" id="BBZ75792.1"/>
    </source>
</evidence>
<feature type="transmembrane region" description="Helical" evidence="5">
    <location>
        <begin position="117"/>
        <end position="138"/>
    </location>
</feature>
<dbReference type="Pfam" id="PF07690">
    <property type="entry name" value="MFS_1"/>
    <property type="match status" value="1"/>
</dbReference>
<dbReference type="Proteomes" id="UP000467249">
    <property type="component" value="Chromosome"/>
</dbReference>
<dbReference type="PROSITE" id="PS50850">
    <property type="entry name" value="MFS"/>
    <property type="match status" value="1"/>
</dbReference>
<feature type="transmembrane region" description="Helical" evidence="5">
    <location>
        <begin position="418"/>
        <end position="436"/>
    </location>
</feature>
<dbReference type="PANTHER" id="PTHR42718:SF42">
    <property type="entry name" value="EXPORT PROTEIN"/>
    <property type="match status" value="1"/>
</dbReference>
<keyword evidence="3 5" id="KW-1133">Transmembrane helix</keyword>
<proteinExistence type="predicted"/>
<feature type="transmembrane region" description="Helical" evidence="5">
    <location>
        <begin position="150"/>
        <end position="170"/>
    </location>
</feature>
<sequence>MTADTVATQRHTGAHAAPRRIRPIAILAVVLVAALAINVETTIVNVALPTLNSSLNASTRGLQWIVDAYNLAFAALVLAGGTVGDTFGRRGTLIAGLVLFALSSVGAALCTTTGQLIAMRLVMGIASALIYPTTLAIITDTFRDPRKRAAAIGVWGAVTGLGVAIGPILGGALLEAFWWGSLFLALAPIALVAAAAAPFVIPGSARDRQARVDRGGLVLSVVMLGALVYTIIEAPERGWHSAATLVGFAVALTAAVGFTWWERRHPEPLIDVTLFTNLRFSAASGAVTVAFFALFGFIFIITQFMQLLQGNSPLETGVRILPVALSIAVGSVLGTQLAARRVGTKAVVVVGLTMMGAAFAWIAASDLGITYPTMAAQMVLLGGGLGLTSAPATDSIMGVVRPEQAGAGSAVNDATRQVGGTLGVAVIGSVFATLYIRHLSDNPLVAALPETARSTAQQGLAQGLAVAAQSPAPLRGPVRAAVDAAFLSGMQAGCLTAAGVCAAGALFALAVLPAHPSAGQTPGAS</sequence>
<evidence type="ECO:0000256" key="1">
    <source>
        <dbReference type="ARBA" id="ARBA00004651"/>
    </source>
</evidence>
<evidence type="ECO:0000256" key="3">
    <source>
        <dbReference type="ARBA" id="ARBA00022989"/>
    </source>
</evidence>
<gene>
    <name evidence="7" type="ORF">MANY_11290</name>
</gene>
<dbReference type="EMBL" id="AP022620">
    <property type="protein sequence ID" value="BBZ75792.1"/>
    <property type="molecule type" value="Genomic_DNA"/>
</dbReference>
<dbReference type="SUPFAM" id="SSF103473">
    <property type="entry name" value="MFS general substrate transporter"/>
    <property type="match status" value="1"/>
</dbReference>
<feature type="transmembrane region" description="Helical" evidence="5">
    <location>
        <begin position="320"/>
        <end position="339"/>
    </location>
</feature>
<dbReference type="InterPro" id="IPR036259">
    <property type="entry name" value="MFS_trans_sf"/>
</dbReference>
<accession>A0A6N4W6Y0</accession>
<feature type="transmembrane region" description="Helical" evidence="5">
    <location>
        <begin position="24"/>
        <end position="48"/>
    </location>
</feature>
<evidence type="ECO:0000259" key="6">
    <source>
        <dbReference type="PROSITE" id="PS50850"/>
    </source>
</evidence>
<feature type="transmembrane region" description="Helical" evidence="5">
    <location>
        <begin position="212"/>
        <end position="232"/>
    </location>
</feature>
<dbReference type="InterPro" id="IPR020846">
    <property type="entry name" value="MFS_dom"/>
</dbReference>
<feature type="transmembrane region" description="Helical" evidence="5">
    <location>
        <begin position="176"/>
        <end position="200"/>
    </location>
</feature>
<evidence type="ECO:0000256" key="4">
    <source>
        <dbReference type="ARBA" id="ARBA00023136"/>
    </source>
</evidence>
<dbReference type="KEGG" id="many:MANY_11290"/>
<dbReference type="GO" id="GO:0022857">
    <property type="term" value="F:transmembrane transporter activity"/>
    <property type="evidence" value="ECO:0007669"/>
    <property type="project" value="InterPro"/>
</dbReference>
<evidence type="ECO:0000256" key="5">
    <source>
        <dbReference type="SAM" id="Phobius"/>
    </source>
</evidence>
<dbReference type="GO" id="GO:0005886">
    <property type="term" value="C:plasma membrane"/>
    <property type="evidence" value="ECO:0007669"/>
    <property type="project" value="UniProtKB-SubCell"/>
</dbReference>
<reference evidence="7 8" key="1">
    <citation type="journal article" date="2019" name="Emerg. Microbes Infect.">
        <title>Comprehensive subspecies identification of 175 nontuberculous mycobacteria species based on 7547 genomic profiles.</title>
        <authorList>
            <person name="Matsumoto Y."/>
            <person name="Kinjo T."/>
            <person name="Motooka D."/>
            <person name="Nabeya D."/>
            <person name="Jung N."/>
            <person name="Uechi K."/>
            <person name="Horii T."/>
            <person name="Iida T."/>
            <person name="Fujita J."/>
            <person name="Nakamura S."/>
        </authorList>
    </citation>
    <scope>NUCLEOTIDE SEQUENCE [LARGE SCALE GENOMIC DNA]</scope>
    <source>
        <strain evidence="7 8">JCM 30275</strain>
    </source>
</reference>
<feature type="transmembrane region" description="Helical" evidence="5">
    <location>
        <begin position="91"/>
        <end position="111"/>
    </location>
</feature>